<accession>A0A2M7B8H5</accession>
<name>A0A2M7B8H5_9BACT</name>
<evidence type="ECO:0000256" key="2">
    <source>
        <dbReference type="PIRSR" id="PIRSR001359-2"/>
    </source>
</evidence>
<dbReference type="AlphaFoldDB" id="A0A2M7B8H5"/>
<dbReference type="SUPFAM" id="SSF51569">
    <property type="entry name" value="Aldolase"/>
    <property type="match status" value="1"/>
</dbReference>
<feature type="binding site" evidence="2">
    <location>
        <begin position="254"/>
        <end position="257"/>
    </location>
    <ligand>
        <name>dihydroxyacetone phosphate</name>
        <dbReference type="ChEBI" id="CHEBI:57642"/>
    </ligand>
</feature>
<proteinExistence type="predicted"/>
<dbReference type="GO" id="GO:0016832">
    <property type="term" value="F:aldehyde-lyase activity"/>
    <property type="evidence" value="ECO:0007669"/>
    <property type="project" value="InterPro"/>
</dbReference>
<feature type="binding site" evidence="3">
    <location>
        <position position="133"/>
    </location>
    <ligand>
        <name>Zn(2+)</name>
        <dbReference type="ChEBI" id="CHEBI:29105"/>
        <label>2</label>
    </ligand>
</feature>
<sequence>MILTEIFKKALDGGYAIGQFNVSNLEQIRAICEVAKALQSPLILGTSEGERKFIGLKQITAIAKVWQEETGLPIIVNADHSRSFETAKTAYDAGYTGIHFDGSEFPYEENLKITKRVVEYVKSKNPDVIVEGELGRVRGSSEVHNEAIVLRESDFTDPDLAMQFIKESGVDSLAISYGNIHGVFGVSHSPRVTLGELHGEEVPKDGPWKTEKLDIERLKDIREKAGAFLVLHGGSGISAIDVKESIKNGIVKVNINTELRVAYVNTLREFLNKSEETTPYKIWPAVIEAVKKVVEEKMRLFGSINKI</sequence>
<dbReference type="InterPro" id="IPR013785">
    <property type="entry name" value="Aldolase_TIM"/>
</dbReference>
<dbReference type="PANTHER" id="PTHR30304">
    <property type="entry name" value="D-TAGATOSE-1,6-BISPHOSPHATE ALDOLASE"/>
    <property type="match status" value="1"/>
</dbReference>
<comment type="cofactor">
    <cofactor evidence="3">
        <name>Zn(2+)</name>
        <dbReference type="ChEBI" id="CHEBI:29105"/>
    </cofactor>
    <text evidence="3">Binds 2 Zn(2+) ions per subunit. One is catalytic and the other provides a structural contribution.</text>
</comment>
<keyword evidence="3" id="KW-0862">Zinc</keyword>
<feature type="binding site" evidence="2">
    <location>
        <begin position="233"/>
        <end position="235"/>
    </location>
    <ligand>
        <name>dihydroxyacetone phosphate</name>
        <dbReference type="ChEBI" id="CHEBI:57642"/>
    </ligand>
</feature>
<evidence type="ECO:0000256" key="1">
    <source>
        <dbReference type="PIRSR" id="PIRSR001359-1"/>
    </source>
</evidence>
<dbReference type="Proteomes" id="UP000228561">
    <property type="component" value="Unassembled WGS sequence"/>
</dbReference>
<dbReference type="GO" id="GO:0005975">
    <property type="term" value="P:carbohydrate metabolic process"/>
    <property type="evidence" value="ECO:0007669"/>
    <property type="project" value="InterPro"/>
</dbReference>
<feature type="binding site" evidence="2">
    <location>
        <position position="182"/>
    </location>
    <ligand>
        <name>dihydroxyacetone phosphate</name>
        <dbReference type="ChEBI" id="CHEBI:57642"/>
    </ligand>
</feature>
<feature type="binding site" evidence="3">
    <location>
        <position position="232"/>
    </location>
    <ligand>
        <name>Zn(2+)</name>
        <dbReference type="ChEBI" id="CHEBI:29105"/>
        <label>1</label>
        <note>catalytic</note>
    </ligand>
</feature>
<dbReference type="CDD" id="cd00947">
    <property type="entry name" value="TBP_aldolase_IIB"/>
    <property type="match status" value="1"/>
</dbReference>
<dbReference type="InterPro" id="IPR000771">
    <property type="entry name" value="FBA_II"/>
</dbReference>
<dbReference type="Pfam" id="PF01116">
    <property type="entry name" value="F_bP_aldolase"/>
    <property type="match status" value="1"/>
</dbReference>
<dbReference type="NCBIfam" id="TIGR00167">
    <property type="entry name" value="cbbA"/>
    <property type="match status" value="1"/>
</dbReference>
<evidence type="ECO:0000313" key="4">
    <source>
        <dbReference type="EMBL" id="PIU99412.1"/>
    </source>
</evidence>
<evidence type="ECO:0000256" key="3">
    <source>
        <dbReference type="PIRSR" id="PIRSR001359-3"/>
    </source>
</evidence>
<organism evidence="4 5">
    <name type="scientific">Candidatus Tagabacteria bacterium CG03_land_8_20_14_0_80_41_22</name>
    <dbReference type="NCBI Taxonomy" id="1975020"/>
    <lineage>
        <taxon>Bacteria</taxon>
        <taxon>Candidatus Tagaibacteriota</taxon>
    </lineage>
</organism>
<feature type="binding site" evidence="3">
    <location>
        <position position="181"/>
    </location>
    <ligand>
        <name>Zn(2+)</name>
        <dbReference type="ChEBI" id="CHEBI:29105"/>
        <label>1</label>
        <note>catalytic</note>
    </ligand>
</feature>
<feature type="binding site" evidence="3">
    <location>
        <position position="80"/>
    </location>
    <ligand>
        <name>Zn(2+)</name>
        <dbReference type="ChEBI" id="CHEBI:29105"/>
        <label>1</label>
        <note>catalytic</note>
    </ligand>
</feature>
<dbReference type="PANTHER" id="PTHR30304:SF0">
    <property type="entry name" value="D-TAGATOSE-1,6-BISPHOSPHATE ALDOLASE SUBUNIT GATY-RELATED"/>
    <property type="match status" value="1"/>
</dbReference>
<reference evidence="5" key="1">
    <citation type="submission" date="2017-09" db="EMBL/GenBank/DDBJ databases">
        <title>Depth-based differentiation of microbial function through sediment-hosted aquifers and enrichment of novel symbionts in the deep terrestrial subsurface.</title>
        <authorList>
            <person name="Probst A.J."/>
            <person name="Ladd B."/>
            <person name="Jarett J.K."/>
            <person name="Geller-Mcgrath D.E."/>
            <person name="Sieber C.M.K."/>
            <person name="Emerson J.B."/>
            <person name="Anantharaman K."/>
            <person name="Thomas B.C."/>
            <person name="Malmstrom R."/>
            <person name="Stieglmeier M."/>
            <person name="Klingl A."/>
            <person name="Woyke T."/>
            <person name="Ryan C.M."/>
            <person name="Banfield J.F."/>
        </authorList>
    </citation>
    <scope>NUCLEOTIDE SEQUENCE [LARGE SCALE GENOMIC DNA]</scope>
</reference>
<evidence type="ECO:0000313" key="5">
    <source>
        <dbReference type="Proteomes" id="UP000228561"/>
    </source>
</evidence>
<feature type="binding site" evidence="3">
    <location>
        <position position="101"/>
    </location>
    <ligand>
        <name>Zn(2+)</name>
        <dbReference type="ChEBI" id="CHEBI:29105"/>
        <label>2</label>
    </ligand>
</feature>
<protein>
    <submittedName>
        <fullName evidence="4">Tagatose-bisphosphate aldolase</fullName>
    </submittedName>
</protein>
<comment type="caution">
    <text evidence="4">The sequence shown here is derived from an EMBL/GenBank/DDBJ whole genome shotgun (WGS) entry which is preliminary data.</text>
</comment>
<keyword evidence="3" id="KW-0479">Metal-binding</keyword>
<dbReference type="PIRSF" id="PIRSF001359">
    <property type="entry name" value="F_bP_aldolase_II"/>
    <property type="match status" value="1"/>
</dbReference>
<dbReference type="GO" id="GO:0008270">
    <property type="term" value="F:zinc ion binding"/>
    <property type="evidence" value="ECO:0007669"/>
    <property type="project" value="InterPro"/>
</dbReference>
<feature type="active site" description="Proton donor" evidence="1">
    <location>
        <position position="79"/>
    </location>
</feature>
<dbReference type="Gene3D" id="3.20.20.70">
    <property type="entry name" value="Aldolase class I"/>
    <property type="match status" value="1"/>
</dbReference>
<gene>
    <name evidence="4" type="ORF">COS58_02520</name>
</gene>
<dbReference type="EMBL" id="PEVG01000031">
    <property type="protein sequence ID" value="PIU99412.1"/>
    <property type="molecule type" value="Genomic_DNA"/>
</dbReference>
<dbReference type="InterPro" id="IPR050246">
    <property type="entry name" value="Class_II_FBP_aldolase"/>
</dbReference>